<dbReference type="Gene3D" id="3.30.70.100">
    <property type="match status" value="1"/>
</dbReference>
<dbReference type="RefSeq" id="WP_012863516.1">
    <property type="nucleotide sequence ID" value="NC_013517.1"/>
</dbReference>
<organism evidence="2 3">
    <name type="scientific">Sebaldella termitidis (strain ATCC 33386 / NCTC 11300)</name>
    <dbReference type="NCBI Taxonomy" id="526218"/>
    <lineage>
        <taxon>Bacteria</taxon>
        <taxon>Fusobacteriati</taxon>
        <taxon>Fusobacteriota</taxon>
        <taxon>Fusobacteriia</taxon>
        <taxon>Fusobacteriales</taxon>
        <taxon>Leptotrichiaceae</taxon>
        <taxon>Sebaldella</taxon>
    </lineage>
</organism>
<accession>D1AGI9</accession>
<gene>
    <name evidence="2" type="ordered locus">Sterm_4109</name>
</gene>
<dbReference type="InterPro" id="IPR013097">
    <property type="entry name" value="Dabb"/>
</dbReference>
<dbReference type="PROSITE" id="PS51502">
    <property type="entry name" value="S_R_A_B_BARREL"/>
    <property type="match status" value="1"/>
</dbReference>
<dbReference type="Proteomes" id="UP000000845">
    <property type="component" value="Chromosome"/>
</dbReference>
<proteinExistence type="predicted"/>
<name>D1AGI9_SEBTE</name>
<reference evidence="3" key="1">
    <citation type="submission" date="2009-09" db="EMBL/GenBank/DDBJ databases">
        <title>The complete chromosome of Sebaldella termitidis ATCC 33386.</title>
        <authorList>
            <consortium name="US DOE Joint Genome Institute (JGI-PGF)"/>
            <person name="Lucas S."/>
            <person name="Copeland A."/>
            <person name="Lapidus A."/>
            <person name="Glavina del Rio T."/>
            <person name="Dalin E."/>
            <person name="Tice H."/>
            <person name="Bruce D."/>
            <person name="Goodwin L."/>
            <person name="Pitluck S."/>
            <person name="Kyrpides N."/>
            <person name="Mavromatis K."/>
            <person name="Ivanova N."/>
            <person name="Mikhailova N."/>
            <person name="Sims D."/>
            <person name="Meincke L."/>
            <person name="Brettin T."/>
            <person name="Detter J.C."/>
            <person name="Han C."/>
            <person name="Larimer F."/>
            <person name="Land M."/>
            <person name="Hauser L."/>
            <person name="Markowitz V."/>
            <person name="Cheng J.F."/>
            <person name="Hugenholtz P."/>
            <person name="Woyke T."/>
            <person name="Wu D."/>
            <person name="Eisen J.A."/>
        </authorList>
    </citation>
    <scope>NUCLEOTIDE SEQUENCE [LARGE SCALE GENOMIC DNA]</scope>
    <source>
        <strain evidence="3">ATCC 33386 / NCTC 11300</strain>
    </source>
</reference>
<dbReference type="PANTHER" id="PTHR37832">
    <property type="entry name" value="BLL2683 PROTEIN"/>
    <property type="match status" value="1"/>
</dbReference>
<dbReference type="InterPro" id="IPR011008">
    <property type="entry name" value="Dimeric_a/b-barrel"/>
</dbReference>
<dbReference type="Pfam" id="PF07876">
    <property type="entry name" value="Dabb"/>
    <property type="match status" value="1"/>
</dbReference>
<dbReference type="PANTHER" id="PTHR37832:SF1">
    <property type="entry name" value="STRESS-RESPONSE A_B BARREL DOMAIN-CONTAINING PROTEIN"/>
    <property type="match status" value="1"/>
</dbReference>
<dbReference type="STRING" id="526218.Sterm_4109"/>
<dbReference type="KEGG" id="str:Sterm_4109"/>
<dbReference type="SUPFAM" id="SSF54909">
    <property type="entry name" value="Dimeric alpha+beta barrel"/>
    <property type="match status" value="1"/>
</dbReference>
<dbReference type="eggNOG" id="ENOG5032S3C">
    <property type="taxonomic scope" value="Bacteria"/>
</dbReference>
<dbReference type="SMART" id="SM00886">
    <property type="entry name" value="Dabb"/>
    <property type="match status" value="1"/>
</dbReference>
<dbReference type="HOGENOM" id="CLU_080664_3_1_0"/>
<feature type="domain" description="Stress-response A/B barrel" evidence="1">
    <location>
        <begin position="2"/>
        <end position="93"/>
    </location>
</feature>
<dbReference type="EMBL" id="CP001739">
    <property type="protein sequence ID" value="ACZ10941.1"/>
    <property type="molecule type" value="Genomic_DNA"/>
</dbReference>
<evidence type="ECO:0000259" key="1">
    <source>
        <dbReference type="PROSITE" id="PS51502"/>
    </source>
</evidence>
<protein>
    <submittedName>
        <fullName evidence="2">Stress responsive alpha-beta barrel domain protein</fullName>
    </submittedName>
</protein>
<sequence length="95" mass="11265">MIVHIVFFKLKNYPVGIKELKENIAALKDKIKEIREFQVGEDFSREDRSYDLALYSAFDTKEDLESYAINKDHLEVINNYVKVYCDHTKVVDFEK</sequence>
<evidence type="ECO:0000313" key="2">
    <source>
        <dbReference type="EMBL" id="ACZ10941.1"/>
    </source>
</evidence>
<reference evidence="2 3" key="2">
    <citation type="journal article" date="2010" name="Stand. Genomic Sci.">
        <title>Complete genome sequence of Sebaldella termitidis type strain (NCTC 11300).</title>
        <authorList>
            <person name="Harmon-Smith M."/>
            <person name="Celia L."/>
            <person name="Chertkov O."/>
            <person name="Lapidus A."/>
            <person name="Copeland A."/>
            <person name="Glavina Del Rio T."/>
            <person name="Nolan M."/>
            <person name="Lucas S."/>
            <person name="Tice H."/>
            <person name="Cheng J.F."/>
            <person name="Han C."/>
            <person name="Detter J.C."/>
            <person name="Bruce D."/>
            <person name="Goodwin L."/>
            <person name="Pitluck S."/>
            <person name="Pati A."/>
            <person name="Liolios K."/>
            <person name="Ivanova N."/>
            <person name="Mavromatis K."/>
            <person name="Mikhailova N."/>
            <person name="Chen A."/>
            <person name="Palaniappan K."/>
            <person name="Land M."/>
            <person name="Hauser L."/>
            <person name="Chang Y.J."/>
            <person name="Jeffries C.D."/>
            <person name="Brettin T."/>
            <person name="Goker M."/>
            <person name="Beck B."/>
            <person name="Bristow J."/>
            <person name="Eisen J.A."/>
            <person name="Markowitz V."/>
            <person name="Hugenholtz P."/>
            <person name="Kyrpides N.C."/>
            <person name="Klenk H.P."/>
            <person name="Chen F."/>
        </authorList>
    </citation>
    <scope>NUCLEOTIDE SEQUENCE [LARGE SCALE GENOMIC DNA]</scope>
    <source>
        <strain evidence="3">ATCC 33386 / NCTC 11300</strain>
    </source>
</reference>
<dbReference type="AlphaFoldDB" id="D1AGI9"/>
<keyword evidence="3" id="KW-1185">Reference proteome</keyword>
<evidence type="ECO:0000313" key="3">
    <source>
        <dbReference type="Proteomes" id="UP000000845"/>
    </source>
</evidence>